<accession>A0A9X3BHP0</accession>
<evidence type="ECO:0000313" key="2">
    <source>
        <dbReference type="Proteomes" id="UP001155483"/>
    </source>
</evidence>
<comment type="caution">
    <text evidence="1">The sequence shown here is derived from an EMBL/GenBank/DDBJ whole genome shotgun (WGS) entry which is preliminary data.</text>
</comment>
<gene>
    <name evidence="1" type="ORF">OCK74_12690</name>
</gene>
<dbReference type="RefSeq" id="WP_279297421.1">
    <property type="nucleotide sequence ID" value="NZ_JAOTIF010000008.1"/>
</dbReference>
<evidence type="ECO:0000313" key="1">
    <source>
        <dbReference type="EMBL" id="MCU7549982.1"/>
    </source>
</evidence>
<name>A0A9X3BHP0_9BACT</name>
<sequence length="159" mass="18226">MLSYLQQKADLQLEARIDINDYDESQLVEVRAPLQLPYQITWDQFERCYGTIEIDGKSYTYVERKMVDGYMIFKCIPNTAKEVIKSTEHILAKAVQGAGHESERASSFVKAMKCYIGDFDQEKQTSALQGLSSLKHTYWELKTAFMESGFTSSIDEPPE</sequence>
<protein>
    <submittedName>
        <fullName evidence="1">Uncharacterized protein</fullName>
    </submittedName>
</protein>
<dbReference type="EMBL" id="JAOTIF010000008">
    <property type="protein sequence ID" value="MCU7549982.1"/>
    <property type="molecule type" value="Genomic_DNA"/>
</dbReference>
<keyword evidence="2" id="KW-1185">Reference proteome</keyword>
<dbReference type="AlphaFoldDB" id="A0A9X3BHP0"/>
<proteinExistence type="predicted"/>
<dbReference type="Proteomes" id="UP001155483">
    <property type="component" value="Unassembled WGS sequence"/>
</dbReference>
<organism evidence="1 2">
    <name type="scientific">Paraflavisolibacter caeni</name>
    <dbReference type="NCBI Taxonomy" id="2982496"/>
    <lineage>
        <taxon>Bacteria</taxon>
        <taxon>Pseudomonadati</taxon>
        <taxon>Bacteroidota</taxon>
        <taxon>Chitinophagia</taxon>
        <taxon>Chitinophagales</taxon>
        <taxon>Chitinophagaceae</taxon>
        <taxon>Paraflavisolibacter</taxon>
    </lineage>
</organism>
<reference evidence="1" key="1">
    <citation type="submission" date="2022-09" db="EMBL/GenBank/DDBJ databases">
        <authorList>
            <person name="Yuan C."/>
            <person name="Ke Z."/>
        </authorList>
    </citation>
    <scope>NUCLEOTIDE SEQUENCE</scope>
    <source>
        <strain evidence="1">LB-8</strain>
    </source>
</reference>
<reference evidence="1" key="2">
    <citation type="submission" date="2023-04" db="EMBL/GenBank/DDBJ databases">
        <title>Paracnuella aquatica gen. nov., sp. nov., a member of the family Chitinophagaceae isolated from a hot spring.</title>
        <authorList>
            <person name="Wang C."/>
        </authorList>
    </citation>
    <scope>NUCLEOTIDE SEQUENCE</scope>
    <source>
        <strain evidence="1">LB-8</strain>
    </source>
</reference>